<evidence type="ECO:0008006" key="3">
    <source>
        <dbReference type="Google" id="ProtNLM"/>
    </source>
</evidence>
<dbReference type="SUPFAM" id="SSF56112">
    <property type="entry name" value="Protein kinase-like (PK-like)"/>
    <property type="match status" value="1"/>
</dbReference>
<evidence type="ECO:0000313" key="1">
    <source>
        <dbReference type="EMBL" id="KAA6399815.1"/>
    </source>
</evidence>
<dbReference type="InterPro" id="IPR011009">
    <property type="entry name" value="Kinase-like_dom_sf"/>
</dbReference>
<organism evidence="1 2">
    <name type="scientific">Streblomastix strix</name>
    <dbReference type="NCBI Taxonomy" id="222440"/>
    <lineage>
        <taxon>Eukaryota</taxon>
        <taxon>Metamonada</taxon>
        <taxon>Preaxostyla</taxon>
        <taxon>Oxymonadida</taxon>
        <taxon>Streblomastigidae</taxon>
        <taxon>Streblomastix</taxon>
    </lineage>
</organism>
<proteinExistence type="predicted"/>
<dbReference type="AlphaFoldDB" id="A0A5J4WZP0"/>
<comment type="caution">
    <text evidence="1">The sequence shown here is derived from an EMBL/GenBank/DDBJ whole genome shotgun (WGS) entry which is preliminary data.</text>
</comment>
<name>A0A5J4WZP0_9EUKA</name>
<accession>A0A5J4WZP0</accession>
<evidence type="ECO:0000313" key="2">
    <source>
        <dbReference type="Proteomes" id="UP000324800"/>
    </source>
</evidence>
<dbReference type="Proteomes" id="UP000324800">
    <property type="component" value="Unassembled WGS sequence"/>
</dbReference>
<protein>
    <recommendedName>
        <fullName evidence="3">Protein kinase domain-containing protein</fullName>
    </recommendedName>
</protein>
<reference evidence="1 2" key="1">
    <citation type="submission" date="2019-03" db="EMBL/GenBank/DDBJ databases">
        <title>Single cell metagenomics reveals metabolic interactions within the superorganism composed of flagellate Streblomastix strix and complex community of Bacteroidetes bacteria on its surface.</title>
        <authorList>
            <person name="Treitli S.C."/>
            <person name="Kolisko M."/>
            <person name="Husnik F."/>
            <person name="Keeling P."/>
            <person name="Hampl V."/>
        </authorList>
    </citation>
    <scope>NUCLEOTIDE SEQUENCE [LARGE SCALE GENOMIC DNA]</scope>
    <source>
        <strain evidence="1">ST1C</strain>
    </source>
</reference>
<dbReference type="EMBL" id="SNRW01000674">
    <property type="protein sequence ID" value="KAA6399815.1"/>
    <property type="molecule type" value="Genomic_DNA"/>
</dbReference>
<sequence>MIVQNLLTHAEEFRDFSMSKNLQKIMRRGCQLMVSGEMVACLVPSHKYSIPGLRFTFQVNRFFQKEISIHAQLGTDQKKASDIWALGTEEKLPPAEYIRRVTTLPPAELPLHYPERTRILILRMFEKDPSLCITAEQAMIDIRGRAQQ</sequence>
<gene>
    <name evidence="1" type="ORF">EZS28_004654</name>
</gene>